<dbReference type="Pfam" id="PF16784">
    <property type="entry name" value="HNHc_6"/>
    <property type="match status" value="1"/>
</dbReference>
<sequence length="242" mass="28312">MDKLGYSRETQKLIYAIMNDISNYFTGQDAGKKAYSLDLEETKKQLKQRFLEVYDMQPLKSPITFFSKYLEKNKDRTIGEIEKELKETFIKSLQSTLIENKTFSLALNTLTQNQANDLVKWLLETCIYYDVPLKMDIENLADQYDKAYHYVCLKNKFCCICGKSDGVLHHYDNVARIGGYKFDDGRVLRVMCLCGEHHNEVHAIGTKDFTNKYHVVGIHLDDRQIRELKKIHKGHFQAFKEE</sequence>
<protein>
    <submittedName>
        <fullName evidence="1">Uncharacterized protein</fullName>
    </submittedName>
</protein>
<gene>
    <name evidence="1" type="ORF">CTM71_01335</name>
</gene>
<dbReference type="RefSeq" id="WP_099957953.1">
    <property type="nucleotide sequence ID" value="NZ_PEQY01000001.1"/>
</dbReference>
<comment type="caution">
    <text evidence="1">The sequence shown here is derived from an EMBL/GenBank/DDBJ whole genome shotgun (WGS) entry which is preliminary data.</text>
</comment>
<dbReference type="GeneID" id="93327114"/>
<dbReference type="AlphaFoldDB" id="A0A2G9EFV8"/>
<dbReference type="EMBL" id="PEQY01000001">
    <property type="protein sequence ID" value="PIM79184.1"/>
    <property type="molecule type" value="Genomic_DNA"/>
</dbReference>
<dbReference type="InterPro" id="IPR041242">
    <property type="entry name" value="HNHc_6"/>
</dbReference>
<proteinExistence type="predicted"/>
<evidence type="ECO:0000313" key="1">
    <source>
        <dbReference type="EMBL" id="PIM79184.1"/>
    </source>
</evidence>
<name>A0A2G9EFV8_9FUSO</name>
<dbReference type="Proteomes" id="UP000229011">
    <property type="component" value="Unassembled WGS sequence"/>
</dbReference>
<organism evidence="1 2">
    <name type="scientific">Fusobacterium pseudoperiodonticum</name>
    <dbReference type="NCBI Taxonomy" id="2663009"/>
    <lineage>
        <taxon>Bacteria</taxon>
        <taxon>Fusobacteriati</taxon>
        <taxon>Fusobacteriota</taxon>
        <taxon>Fusobacteriia</taxon>
        <taxon>Fusobacteriales</taxon>
        <taxon>Fusobacteriaceae</taxon>
        <taxon>Fusobacterium</taxon>
    </lineage>
</organism>
<evidence type="ECO:0000313" key="2">
    <source>
        <dbReference type="Proteomes" id="UP000229011"/>
    </source>
</evidence>
<accession>A0A2G9EFV8</accession>
<reference evidence="1 2" key="1">
    <citation type="submission" date="2017-11" db="EMBL/GenBank/DDBJ databases">
        <title>Genome sequencing of Fusobacterium periodonticum KCOM 1259.</title>
        <authorList>
            <person name="Kook J.-K."/>
            <person name="Park S.-N."/>
            <person name="Lim Y.K."/>
        </authorList>
    </citation>
    <scope>NUCLEOTIDE SEQUENCE [LARGE SCALE GENOMIC DNA]</scope>
    <source>
        <strain evidence="1 2">KCOM 1259</strain>
    </source>
</reference>